<sequence length="95" mass="10761">MVDKHNVNMQLHKAEVVEMMKLAMWCLQSDYQRRPSMTVVVQLLEGLVSVQDNLDYNFINAPAIRTKAATGEDMDANIIIHDGTPLFAFDLSVPR</sequence>
<dbReference type="EMBL" id="CM046393">
    <property type="protein sequence ID" value="KAI8551241.1"/>
    <property type="molecule type" value="Genomic_DNA"/>
</dbReference>
<accession>A0ACC0NEG3</accession>
<name>A0ACC0NEG3_RHOML</name>
<comment type="caution">
    <text evidence="1">The sequence shown here is derived from an EMBL/GenBank/DDBJ whole genome shotgun (WGS) entry which is preliminary data.</text>
</comment>
<protein>
    <submittedName>
        <fullName evidence="1">Uncharacterized protein</fullName>
    </submittedName>
</protein>
<reference evidence="1" key="1">
    <citation type="submission" date="2022-02" db="EMBL/GenBank/DDBJ databases">
        <title>Plant Genome Project.</title>
        <authorList>
            <person name="Zhang R.-G."/>
        </authorList>
    </citation>
    <scope>NUCLEOTIDE SEQUENCE</scope>
    <source>
        <strain evidence="1">AT1</strain>
    </source>
</reference>
<evidence type="ECO:0000313" key="2">
    <source>
        <dbReference type="Proteomes" id="UP001062846"/>
    </source>
</evidence>
<organism evidence="1 2">
    <name type="scientific">Rhododendron molle</name>
    <name type="common">Chinese azalea</name>
    <name type="synonym">Azalea mollis</name>
    <dbReference type="NCBI Taxonomy" id="49168"/>
    <lineage>
        <taxon>Eukaryota</taxon>
        <taxon>Viridiplantae</taxon>
        <taxon>Streptophyta</taxon>
        <taxon>Embryophyta</taxon>
        <taxon>Tracheophyta</taxon>
        <taxon>Spermatophyta</taxon>
        <taxon>Magnoliopsida</taxon>
        <taxon>eudicotyledons</taxon>
        <taxon>Gunneridae</taxon>
        <taxon>Pentapetalae</taxon>
        <taxon>asterids</taxon>
        <taxon>Ericales</taxon>
        <taxon>Ericaceae</taxon>
        <taxon>Ericoideae</taxon>
        <taxon>Rhodoreae</taxon>
        <taxon>Rhododendron</taxon>
    </lineage>
</organism>
<evidence type="ECO:0000313" key="1">
    <source>
        <dbReference type="EMBL" id="KAI8551241.1"/>
    </source>
</evidence>
<dbReference type="Proteomes" id="UP001062846">
    <property type="component" value="Chromosome 6"/>
</dbReference>
<gene>
    <name evidence="1" type="ORF">RHMOL_Rhmol06G0169600</name>
</gene>
<proteinExistence type="predicted"/>
<keyword evidence="2" id="KW-1185">Reference proteome</keyword>